<evidence type="ECO:0000313" key="3">
    <source>
        <dbReference type="Proteomes" id="UP000623608"/>
    </source>
</evidence>
<evidence type="ECO:0000256" key="1">
    <source>
        <dbReference type="SAM" id="MobiDB-lite"/>
    </source>
</evidence>
<feature type="compositionally biased region" description="Gly residues" evidence="1">
    <location>
        <begin position="339"/>
        <end position="382"/>
    </location>
</feature>
<feature type="compositionally biased region" description="Gly residues" evidence="1">
    <location>
        <begin position="389"/>
        <end position="409"/>
    </location>
</feature>
<protein>
    <submittedName>
        <fullName evidence="2">Uncharacterized protein</fullName>
    </submittedName>
</protein>
<feature type="compositionally biased region" description="Low complexity" evidence="1">
    <location>
        <begin position="222"/>
        <end position="232"/>
    </location>
</feature>
<proteinExistence type="predicted"/>
<keyword evidence="3" id="KW-1185">Reference proteome</keyword>
<name>A0A919NTT4_9ACTN</name>
<reference evidence="2" key="1">
    <citation type="submission" date="2021-01" db="EMBL/GenBank/DDBJ databases">
        <title>Whole genome shotgun sequence of Actinoplanes tereljensis NBRC 105297.</title>
        <authorList>
            <person name="Komaki H."/>
            <person name="Tamura T."/>
        </authorList>
    </citation>
    <scope>NUCLEOTIDE SEQUENCE</scope>
    <source>
        <strain evidence="2">NBRC 105297</strain>
    </source>
</reference>
<feature type="compositionally biased region" description="Low complexity" evidence="1">
    <location>
        <begin position="293"/>
        <end position="306"/>
    </location>
</feature>
<gene>
    <name evidence="2" type="ORF">Ate02nite_72930</name>
</gene>
<feature type="compositionally biased region" description="Gly residues" evidence="1">
    <location>
        <begin position="233"/>
        <end position="262"/>
    </location>
</feature>
<accession>A0A919NTT4</accession>
<sequence>MTGEPVLTSGWCTNWGAFNTPRLWSMVMNEDDGPGRTQVSAWRTLAGSVRSQRAALLTARADLAAAWPPDENESAAAFLDELDILIKRLDLASADADTTASGLDNILNALQTAKSEIQPLWEQYKDKSDDLVPRWWDGAEDEIDEKARAAMITAERTVEDAVAQLKVPEKYELIIEGERSAVVQPGQPDQPKGGSGIDRGLNVTVPHDPVPPLPGQDPTLPDDPSGSDAADPVGGGGSGPGAGGVGSGGGTGVSTGGGGGPDLAGVITPGQPPVVPGTGPSIGLPGGGGGGPLPSTGGNPLLPGLLPTGGGGPITPSGGRSARSGPRPSGATIGEAATGRGGTGGGIGGRGASGGLGGRGISGGGAGGRGLPGGGARGGAGARGRTSGRVGGLGVEGEGIRGARGGSRSGGVPRPAWLSDDEVGPNRRTGAGVGAGAAGSPGAPGRANRRARGDDDTVGFDPDNPWEVAEGVAPVIRPSTEEPRHDPGPNVIGRRG</sequence>
<dbReference type="Proteomes" id="UP000623608">
    <property type="component" value="Unassembled WGS sequence"/>
</dbReference>
<evidence type="ECO:0000313" key="2">
    <source>
        <dbReference type="EMBL" id="GIF24563.1"/>
    </source>
</evidence>
<dbReference type="AlphaFoldDB" id="A0A919NTT4"/>
<dbReference type="RefSeq" id="WP_203812420.1">
    <property type="nucleotide sequence ID" value="NZ_BOMY01000046.1"/>
</dbReference>
<comment type="caution">
    <text evidence="2">The sequence shown here is derived from an EMBL/GenBank/DDBJ whole genome shotgun (WGS) entry which is preliminary data.</text>
</comment>
<dbReference type="EMBL" id="BOMY01000046">
    <property type="protein sequence ID" value="GIF24563.1"/>
    <property type="molecule type" value="Genomic_DNA"/>
</dbReference>
<organism evidence="2 3">
    <name type="scientific">Paractinoplanes tereljensis</name>
    <dbReference type="NCBI Taxonomy" id="571912"/>
    <lineage>
        <taxon>Bacteria</taxon>
        <taxon>Bacillati</taxon>
        <taxon>Actinomycetota</taxon>
        <taxon>Actinomycetes</taxon>
        <taxon>Micromonosporales</taxon>
        <taxon>Micromonosporaceae</taxon>
        <taxon>Paractinoplanes</taxon>
    </lineage>
</organism>
<feature type="region of interest" description="Disordered" evidence="1">
    <location>
        <begin position="181"/>
        <end position="496"/>
    </location>
</feature>